<feature type="modified residue" description="4-aspartylphosphate" evidence="4">
    <location>
        <position position="63"/>
    </location>
</feature>
<dbReference type="Pfam" id="PF13426">
    <property type="entry name" value="PAS_9"/>
    <property type="match status" value="1"/>
</dbReference>
<keyword evidence="8" id="KW-1185">Reference proteome</keyword>
<dbReference type="NCBIfam" id="TIGR00229">
    <property type="entry name" value="sensory_box"/>
    <property type="match status" value="1"/>
</dbReference>
<keyword evidence="2 4" id="KW-0597">Phosphoprotein</keyword>
<dbReference type="SUPFAM" id="SSF52172">
    <property type="entry name" value="CheY-like"/>
    <property type="match status" value="1"/>
</dbReference>
<evidence type="ECO:0000256" key="3">
    <source>
        <dbReference type="ARBA" id="ARBA00024867"/>
    </source>
</evidence>
<organism evidence="7 8">
    <name type="scientific">Fervidicola ferrireducens</name>
    <dbReference type="NCBI Taxonomy" id="520764"/>
    <lineage>
        <taxon>Bacteria</taxon>
        <taxon>Bacillati</taxon>
        <taxon>Bacillota</taxon>
        <taxon>Clostridia</taxon>
        <taxon>Thermosediminibacterales</taxon>
        <taxon>Thermosediminibacteraceae</taxon>
        <taxon>Fervidicola</taxon>
    </lineage>
</organism>
<dbReference type="AlphaFoldDB" id="A0A140LDV5"/>
<comment type="caution">
    <text evidence="7">The sequence shown here is derived from an EMBL/GenBank/DDBJ whole genome shotgun (WGS) entry which is preliminary data.</text>
</comment>
<dbReference type="CDD" id="cd00130">
    <property type="entry name" value="PAS"/>
    <property type="match status" value="1"/>
</dbReference>
<dbReference type="CDD" id="cd17534">
    <property type="entry name" value="REC_DC-like"/>
    <property type="match status" value="1"/>
</dbReference>
<gene>
    <name evidence="7" type="primary">pdtaR</name>
    <name evidence="7" type="ORF">AN618_00680</name>
</gene>
<dbReference type="STRING" id="520764.AN618_00680"/>
<comment type="function">
    <text evidence="3">May play the central regulatory role in sporulation. It may be an element of the effector pathway responsible for the activation of sporulation genes in response to nutritional stress. Spo0A may act in concert with spo0H (a sigma factor) to control the expression of some genes that are critical to the sporulation process.</text>
</comment>
<evidence type="ECO:0000259" key="5">
    <source>
        <dbReference type="PROSITE" id="PS50110"/>
    </source>
</evidence>
<dbReference type="InterPro" id="IPR011006">
    <property type="entry name" value="CheY-like_superfamily"/>
</dbReference>
<dbReference type="InterPro" id="IPR035965">
    <property type="entry name" value="PAS-like_dom_sf"/>
</dbReference>
<dbReference type="GO" id="GO:0000160">
    <property type="term" value="P:phosphorelay signal transduction system"/>
    <property type="evidence" value="ECO:0007669"/>
    <property type="project" value="InterPro"/>
</dbReference>
<dbReference type="Pfam" id="PF00072">
    <property type="entry name" value="Response_reg"/>
    <property type="match status" value="1"/>
</dbReference>
<dbReference type="PROSITE" id="PS50110">
    <property type="entry name" value="RESPONSE_REGULATORY"/>
    <property type="match status" value="1"/>
</dbReference>
<dbReference type="SUPFAM" id="SSF55785">
    <property type="entry name" value="PYP-like sensor domain (PAS domain)"/>
    <property type="match status" value="1"/>
</dbReference>
<dbReference type="InterPro" id="IPR000014">
    <property type="entry name" value="PAS"/>
</dbReference>
<evidence type="ECO:0000313" key="8">
    <source>
        <dbReference type="Proteomes" id="UP000070427"/>
    </source>
</evidence>
<dbReference type="InterPro" id="IPR001789">
    <property type="entry name" value="Sig_transdc_resp-reg_receiver"/>
</dbReference>
<dbReference type="InParanoid" id="A0A140LDV5"/>
<evidence type="ECO:0000256" key="2">
    <source>
        <dbReference type="ARBA" id="ARBA00022553"/>
    </source>
</evidence>
<evidence type="ECO:0000259" key="6">
    <source>
        <dbReference type="PROSITE" id="PS50112"/>
    </source>
</evidence>
<sequence length="236" mass="26967">MVSTEDLQYAKKKVLLVEDSRFEQLILSDLLKGYGFEVETASDGDEAIKKACEIFLPDLVLMDIELKGNLDGIDTAKMILKRRDVPIIFLTANASSEVIKRIKSIKAYGYILKGTDKKAVIPSIEMAIKLHEAYSLANMFMYIYENSTSELYVFDPETLKFIKVNKSARMNLGYTEDELLNMTPIEIKPEFTKESFVRLISPLLEGKMPEVSFETIHRRKDGTTYPVKIKLQLFDL</sequence>
<dbReference type="Proteomes" id="UP000070427">
    <property type="component" value="Unassembled WGS sequence"/>
</dbReference>
<evidence type="ECO:0000256" key="1">
    <source>
        <dbReference type="ARBA" id="ARBA00018672"/>
    </source>
</evidence>
<feature type="domain" description="PAS" evidence="6">
    <location>
        <begin position="136"/>
        <end position="207"/>
    </location>
</feature>
<evidence type="ECO:0000313" key="7">
    <source>
        <dbReference type="EMBL" id="KXG78730.1"/>
    </source>
</evidence>
<proteinExistence type="predicted"/>
<name>A0A140LDV5_9FIRM</name>
<evidence type="ECO:0000256" key="4">
    <source>
        <dbReference type="PROSITE-ProRule" id="PRU00169"/>
    </source>
</evidence>
<accession>A0A140LDV5</accession>
<protein>
    <recommendedName>
        <fullName evidence="1">Stage 0 sporulation protein A homolog</fullName>
    </recommendedName>
</protein>
<dbReference type="PANTHER" id="PTHR44591:SF3">
    <property type="entry name" value="RESPONSE REGULATORY DOMAIN-CONTAINING PROTEIN"/>
    <property type="match status" value="1"/>
</dbReference>
<feature type="domain" description="Response regulatory" evidence="5">
    <location>
        <begin position="13"/>
        <end position="128"/>
    </location>
</feature>
<dbReference type="InterPro" id="IPR050595">
    <property type="entry name" value="Bact_response_regulator"/>
</dbReference>
<dbReference type="PROSITE" id="PS50112">
    <property type="entry name" value="PAS"/>
    <property type="match status" value="1"/>
</dbReference>
<dbReference type="SMART" id="SM00448">
    <property type="entry name" value="REC"/>
    <property type="match status" value="1"/>
</dbReference>
<reference evidence="7 8" key="1">
    <citation type="submission" date="2015-12" db="EMBL/GenBank/DDBJ databases">
        <title>Draft genome sequnece of Fervidicola ferrireducens strain Y170.</title>
        <authorList>
            <person name="Patel B.K."/>
        </authorList>
    </citation>
    <scope>NUCLEOTIDE SEQUENCE [LARGE SCALE GENOMIC DNA]</scope>
    <source>
        <strain evidence="7 8">Y170</strain>
    </source>
</reference>
<dbReference type="Gene3D" id="3.30.450.20">
    <property type="entry name" value="PAS domain"/>
    <property type="match status" value="1"/>
</dbReference>
<dbReference type="EMBL" id="LOED01000001">
    <property type="protein sequence ID" value="KXG78730.1"/>
    <property type="molecule type" value="Genomic_DNA"/>
</dbReference>
<dbReference type="PANTHER" id="PTHR44591">
    <property type="entry name" value="STRESS RESPONSE REGULATOR PROTEIN 1"/>
    <property type="match status" value="1"/>
</dbReference>
<dbReference type="Gene3D" id="3.40.50.2300">
    <property type="match status" value="1"/>
</dbReference>